<keyword evidence="6" id="KW-0735">Signal-anchor</keyword>
<name>A0AAW1B2J4_CROAD</name>
<dbReference type="PANTHER" id="PTHR11987:SF29">
    <property type="entry name" value="ALPHA-2,8-SIALYLTRANSFERASE 8F"/>
    <property type="match status" value="1"/>
</dbReference>
<dbReference type="GO" id="GO:0006491">
    <property type="term" value="P:N-glycan processing"/>
    <property type="evidence" value="ECO:0007669"/>
    <property type="project" value="TreeGrafter"/>
</dbReference>
<evidence type="ECO:0000256" key="2">
    <source>
        <dbReference type="ARBA" id="ARBA00006003"/>
    </source>
</evidence>
<keyword evidence="3" id="KW-0328">Glycosyltransferase</keyword>
<comment type="caution">
    <text evidence="14">The sequence shown here is derived from an EMBL/GenBank/DDBJ whole genome shotgun (WGS) entry which is preliminary data.</text>
</comment>
<evidence type="ECO:0000256" key="4">
    <source>
        <dbReference type="ARBA" id="ARBA00022679"/>
    </source>
</evidence>
<dbReference type="AlphaFoldDB" id="A0AAW1B2J4"/>
<evidence type="ECO:0000256" key="9">
    <source>
        <dbReference type="ARBA" id="ARBA00023136"/>
    </source>
</evidence>
<evidence type="ECO:0000256" key="6">
    <source>
        <dbReference type="ARBA" id="ARBA00022968"/>
    </source>
</evidence>
<evidence type="ECO:0000256" key="3">
    <source>
        <dbReference type="ARBA" id="ARBA00022676"/>
    </source>
</evidence>
<feature type="compositionally biased region" description="Basic residues" evidence="12">
    <location>
        <begin position="30"/>
        <end position="59"/>
    </location>
</feature>
<evidence type="ECO:0000256" key="5">
    <source>
        <dbReference type="ARBA" id="ARBA00022692"/>
    </source>
</evidence>
<keyword evidence="4" id="KW-0808">Transferase</keyword>
<comment type="subcellular location">
    <subcellularLocation>
        <location evidence="1">Golgi apparatus membrane</location>
        <topology evidence="1">Single-pass type II membrane protein</topology>
    </subcellularLocation>
</comment>
<proteinExistence type="inferred from homology"/>
<dbReference type="InterPro" id="IPR050943">
    <property type="entry name" value="Glycosyltr_29_Sialyltrsf"/>
</dbReference>
<evidence type="ECO:0000256" key="1">
    <source>
        <dbReference type="ARBA" id="ARBA00004323"/>
    </source>
</evidence>
<keyword evidence="11" id="KW-0325">Glycoprotein</keyword>
<evidence type="ECO:0000256" key="13">
    <source>
        <dbReference type="SAM" id="Phobius"/>
    </source>
</evidence>
<protein>
    <submittedName>
        <fullName evidence="14">Alpha-2-8-sialyltransferase 8F</fullName>
    </submittedName>
</protein>
<dbReference type="CDD" id="cd23991">
    <property type="entry name" value="GT29_ST8SIA6"/>
    <property type="match status" value="1"/>
</dbReference>
<dbReference type="PANTHER" id="PTHR11987">
    <property type="entry name" value="ALPHA-2,8-SIALYLTRANSFERASE"/>
    <property type="match status" value="1"/>
</dbReference>
<comment type="similarity">
    <text evidence="2">Belongs to the glycosyltransferase 29 family.</text>
</comment>
<organism evidence="14 15">
    <name type="scientific">Crotalus adamanteus</name>
    <name type="common">Eastern diamondback rattlesnake</name>
    <dbReference type="NCBI Taxonomy" id="8729"/>
    <lineage>
        <taxon>Eukaryota</taxon>
        <taxon>Metazoa</taxon>
        <taxon>Chordata</taxon>
        <taxon>Craniata</taxon>
        <taxon>Vertebrata</taxon>
        <taxon>Euteleostomi</taxon>
        <taxon>Lepidosauria</taxon>
        <taxon>Squamata</taxon>
        <taxon>Bifurcata</taxon>
        <taxon>Unidentata</taxon>
        <taxon>Episquamata</taxon>
        <taxon>Toxicofera</taxon>
        <taxon>Serpentes</taxon>
        <taxon>Colubroidea</taxon>
        <taxon>Viperidae</taxon>
        <taxon>Crotalinae</taxon>
        <taxon>Crotalus</taxon>
    </lineage>
</organism>
<sequence length="482" mass="54547">MLQLYRPRRKRISCHRAGLAVIAPRELKQLGRRRGAARPKRRRRPWAGRRRPSFTHHCRRPDGLSGRVAVQLPRQLQAGERTMRAVLALLALIASLLLFLCLARLPADGAGGASGWEQEGRAATDFTPKVMRYLRSPAHVHLAAPLVPNRAIPNCRVQKSEQASKCKDIWSNNWSSSIKKKRYSEDYYLQIVDKLQNCTWNRRPQEYAKFRAELASCCDAVHNFIASQNNTPLGSNMTYEVDNKKTIHITEDIFQMLPESQPLDFPFKQCAVVGNGGNLKSSNCGAEIDKSDFVFRCNLPPTSGNVSQDVGNKTNLVTINPSIIAQKYNRLNDQKATFLENIASYGEAFLLLPAFSFRSNTAASFKVHHTLKEFSAKQKAIFFYPRYLKSLAQFWRTKGVKAYRLSSGFMITSAAVELCENVKLYGFWPFSKSIAGVPISHHYYDNQLPKPGFHAMPKEYNQILQLHGRGILKLQFGKCLTV</sequence>
<keyword evidence="9 13" id="KW-0472">Membrane</keyword>
<keyword evidence="7 13" id="KW-1133">Transmembrane helix</keyword>
<dbReference type="GO" id="GO:0009311">
    <property type="term" value="P:oligosaccharide metabolic process"/>
    <property type="evidence" value="ECO:0007669"/>
    <property type="project" value="TreeGrafter"/>
</dbReference>
<evidence type="ECO:0000313" key="15">
    <source>
        <dbReference type="Proteomes" id="UP001474421"/>
    </source>
</evidence>
<keyword evidence="10" id="KW-1015">Disulfide bond</keyword>
<gene>
    <name evidence="14" type="ORF">NXF25_019571</name>
</gene>
<evidence type="ECO:0000256" key="7">
    <source>
        <dbReference type="ARBA" id="ARBA00022989"/>
    </source>
</evidence>
<dbReference type="GO" id="GO:0003828">
    <property type="term" value="F:alpha-N-acetylneuraminate alpha-2,8-sialyltransferase activity"/>
    <property type="evidence" value="ECO:0007669"/>
    <property type="project" value="TreeGrafter"/>
</dbReference>
<keyword evidence="15" id="KW-1185">Reference proteome</keyword>
<dbReference type="InterPro" id="IPR038578">
    <property type="entry name" value="GT29-like_sf"/>
</dbReference>
<keyword evidence="8" id="KW-0333">Golgi apparatus</keyword>
<dbReference type="EMBL" id="JAOTOJ010000008">
    <property type="protein sequence ID" value="KAK9396210.1"/>
    <property type="molecule type" value="Genomic_DNA"/>
</dbReference>
<dbReference type="Proteomes" id="UP001474421">
    <property type="component" value="Unassembled WGS sequence"/>
</dbReference>
<dbReference type="GO" id="GO:0000139">
    <property type="term" value="C:Golgi membrane"/>
    <property type="evidence" value="ECO:0007669"/>
    <property type="project" value="UniProtKB-SubCell"/>
</dbReference>
<dbReference type="Pfam" id="PF00777">
    <property type="entry name" value="Glyco_transf_29"/>
    <property type="match status" value="1"/>
</dbReference>
<evidence type="ECO:0000256" key="8">
    <source>
        <dbReference type="ARBA" id="ARBA00023034"/>
    </source>
</evidence>
<dbReference type="FunFam" id="3.90.1480.20:FF:000001">
    <property type="entry name" value="ST8 alpha-N-acetyl-neuraminide alpha-2,8-sialyltransferase 2"/>
    <property type="match status" value="1"/>
</dbReference>
<dbReference type="InterPro" id="IPR001675">
    <property type="entry name" value="Glyco_trans_29"/>
</dbReference>
<feature type="transmembrane region" description="Helical" evidence="13">
    <location>
        <begin position="85"/>
        <end position="105"/>
    </location>
</feature>
<keyword evidence="5 13" id="KW-0812">Transmembrane</keyword>
<evidence type="ECO:0000256" key="12">
    <source>
        <dbReference type="SAM" id="MobiDB-lite"/>
    </source>
</evidence>
<evidence type="ECO:0000256" key="10">
    <source>
        <dbReference type="ARBA" id="ARBA00023157"/>
    </source>
</evidence>
<evidence type="ECO:0000313" key="14">
    <source>
        <dbReference type="EMBL" id="KAK9396210.1"/>
    </source>
</evidence>
<evidence type="ECO:0000256" key="11">
    <source>
        <dbReference type="ARBA" id="ARBA00023180"/>
    </source>
</evidence>
<dbReference type="Gene3D" id="3.90.1480.20">
    <property type="entry name" value="Glycosyl transferase family 29"/>
    <property type="match status" value="1"/>
</dbReference>
<feature type="region of interest" description="Disordered" evidence="12">
    <location>
        <begin position="30"/>
        <end position="60"/>
    </location>
</feature>
<reference evidence="14 15" key="1">
    <citation type="journal article" date="2024" name="Proc. Natl. Acad. Sci. U.S.A.">
        <title>The genetic regulatory architecture and epigenomic basis for age-related changes in rattlesnake venom.</title>
        <authorList>
            <person name="Hogan M.P."/>
            <person name="Holding M.L."/>
            <person name="Nystrom G.S."/>
            <person name="Colston T.J."/>
            <person name="Bartlett D.A."/>
            <person name="Mason A.J."/>
            <person name="Ellsworth S.A."/>
            <person name="Rautsaw R.M."/>
            <person name="Lawrence K.C."/>
            <person name="Strickland J.L."/>
            <person name="He B."/>
            <person name="Fraser P."/>
            <person name="Margres M.J."/>
            <person name="Gilbert D.M."/>
            <person name="Gibbs H.L."/>
            <person name="Parkinson C.L."/>
            <person name="Rokyta D.R."/>
        </authorList>
    </citation>
    <scope>NUCLEOTIDE SEQUENCE [LARGE SCALE GENOMIC DNA]</scope>
    <source>
        <strain evidence="14">DRR0105</strain>
    </source>
</reference>
<accession>A0AAW1B2J4</accession>